<dbReference type="PANTHER" id="PTHR10605">
    <property type="entry name" value="HEPARAN SULFATE SULFOTRANSFERASE"/>
    <property type="match status" value="1"/>
</dbReference>
<keyword evidence="5" id="KW-1015">Disulfide bond</keyword>
<feature type="domain" description="Sulfotransferase" evidence="6">
    <location>
        <begin position="80"/>
        <end position="318"/>
    </location>
</feature>
<dbReference type="EMBL" id="PZQS01000010">
    <property type="protein sequence ID" value="PVD23917.1"/>
    <property type="molecule type" value="Genomic_DNA"/>
</dbReference>
<dbReference type="SUPFAM" id="SSF52540">
    <property type="entry name" value="P-loop containing nucleoside triphosphate hydrolases"/>
    <property type="match status" value="1"/>
</dbReference>
<dbReference type="Gene3D" id="3.40.50.300">
    <property type="entry name" value="P-loop containing nucleotide triphosphate hydrolases"/>
    <property type="match status" value="1"/>
</dbReference>
<evidence type="ECO:0000256" key="5">
    <source>
        <dbReference type="PIRSR" id="PIRSR637359-3"/>
    </source>
</evidence>
<feature type="disulfide bond" evidence="5">
    <location>
        <begin position="282"/>
        <end position="292"/>
    </location>
</feature>
<dbReference type="InterPro" id="IPR027417">
    <property type="entry name" value="P-loop_NTPase"/>
</dbReference>
<dbReference type="Pfam" id="PF00685">
    <property type="entry name" value="Sulfotransfer_1"/>
    <property type="match status" value="1"/>
</dbReference>
<evidence type="ECO:0000256" key="1">
    <source>
        <dbReference type="ARBA" id="ARBA00022679"/>
    </source>
</evidence>
<feature type="active site" description="For sulfotransferase activity" evidence="3">
    <location>
        <position position="88"/>
    </location>
</feature>
<dbReference type="STRING" id="400727.A0A2T7NRW6"/>
<evidence type="ECO:0000313" key="7">
    <source>
        <dbReference type="EMBL" id="PVD23917.1"/>
    </source>
</evidence>
<dbReference type="FunFam" id="3.40.50.300:FF:002997">
    <property type="entry name" value="Sulfotransferase"/>
    <property type="match status" value="1"/>
</dbReference>
<feature type="binding site" evidence="4">
    <location>
        <begin position="88"/>
        <end position="92"/>
    </location>
    <ligand>
        <name>3'-phosphoadenylyl sulfate</name>
        <dbReference type="ChEBI" id="CHEBI:58339"/>
    </ligand>
</feature>
<feature type="binding site" evidence="4">
    <location>
        <position position="179"/>
    </location>
    <ligand>
        <name>3'-phosphoadenylyl sulfate</name>
        <dbReference type="ChEBI" id="CHEBI:58339"/>
    </ligand>
</feature>
<evidence type="ECO:0000259" key="6">
    <source>
        <dbReference type="Pfam" id="PF00685"/>
    </source>
</evidence>
<accession>A0A2T7NRW6</accession>
<sequence>MKILPVRKVRLWTSTCLPLCFFFYIAVYCNSAIWSSLSINTHPLDNILTGSGFRKLLEERSRLSSNVSHGGGGKSRRLPSCIIIGVRKCGTRALLEFLSLHPDIVTADEEMHFFNNDDRYRQGLEWYRQRMPPSRSHQITIEKTPGYFISSMAPSRVHRMNSSVKLIVLLRHPTVRTVSDYTQIYFNKLGKNESLDAFEDLVLDRESKAVNLRYKAVQISIYHHYFRRWLDIFPRQQIHVVDGDHLILDPVSEIRSIEDFLGVPHHIDYSILYFNSTRGFYCMRLNATYERCLGASKGRKHPDIDQTVIRKLNRFFVPHNKQLFNMLHVQFPWT</sequence>
<evidence type="ECO:0000256" key="3">
    <source>
        <dbReference type="PIRSR" id="PIRSR637359-1"/>
    </source>
</evidence>
<feature type="binding site" evidence="4">
    <location>
        <position position="281"/>
    </location>
    <ligand>
        <name>3'-phosphoadenylyl sulfate</name>
        <dbReference type="ChEBI" id="CHEBI:58339"/>
    </ligand>
</feature>
<feature type="binding site" evidence="4">
    <location>
        <position position="171"/>
    </location>
    <ligand>
        <name>3'-phosphoadenylyl sulfate</name>
        <dbReference type="ChEBI" id="CHEBI:58339"/>
    </ligand>
</feature>
<dbReference type="OMA" id="TQIYFNK"/>
<keyword evidence="2" id="KW-0325">Glycoprotein</keyword>
<keyword evidence="8" id="KW-1185">Reference proteome</keyword>
<feature type="binding site" evidence="4">
    <location>
        <begin position="297"/>
        <end position="301"/>
    </location>
    <ligand>
        <name>3'-phosphoadenylyl sulfate</name>
        <dbReference type="ChEBI" id="CHEBI:58339"/>
    </ligand>
</feature>
<evidence type="ECO:0000256" key="4">
    <source>
        <dbReference type="PIRSR" id="PIRSR637359-2"/>
    </source>
</evidence>
<dbReference type="InterPro" id="IPR000863">
    <property type="entry name" value="Sulfotransferase_dom"/>
</dbReference>
<dbReference type="GO" id="GO:0008467">
    <property type="term" value="F:[heparan sulfate]-glucosamine 3-sulfotransferase activity"/>
    <property type="evidence" value="ECO:0007669"/>
    <property type="project" value="TreeGrafter"/>
</dbReference>
<dbReference type="OrthoDB" id="411451at2759"/>
<dbReference type="PANTHER" id="PTHR10605:SF65">
    <property type="entry name" value="GH20068P"/>
    <property type="match status" value="1"/>
</dbReference>
<evidence type="ECO:0000256" key="2">
    <source>
        <dbReference type="ARBA" id="ARBA00023180"/>
    </source>
</evidence>
<organism evidence="7 8">
    <name type="scientific">Pomacea canaliculata</name>
    <name type="common">Golden apple snail</name>
    <dbReference type="NCBI Taxonomy" id="400727"/>
    <lineage>
        <taxon>Eukaryota</taxon>
        <taxon>Metazoa</taxon>
        <taxon>Spiralia</taxon>
        <taxon>Lophotrochozoa</taxon>
        <taxon>Mollusca</taxon>
        <taxon>Gastropoda</taxon>
        <taxon>Caenogastropoda</taxon>
        <taxon>Architaenioglossa</taxon>
        <taxon>Ampullarioidea</taxon>
        <taxon>Ampullariidae</taxon>
        <taxon>Pomacea</taxon>
    </lineage>
</organism>
<name>A0A2T7NRW6_POMCA</name>
<evidence type="ECO:0000313" key="8">
    <source>
        <dbReference type="Proteomes" id="UP000245119"/>
    </source>
</evidence>
<dbReference type="InterPro" id="IPR037359">
    <property type="entry name" value="NST/OST"/>
</dbReference>
<proteinExistence type="predicted"/>
<protein>
    <recommendedName>
        <fullName evidence="6">Sulfotransferase domain-containing protein</fullName>
    </recommendedName>
</protein>
<keyword evidence="1" id="KW-0808">Transferase</keyword>
<gene>
    <name evidence="7" type="ORF">C0Q70_17193</name>
</gene>
<reference evidence="7 8" key="1">
    <citation type="submission" date="2018-04" db="EMBL/GenBank/DDBJ databases">
        <title>The genome of golden apple snail Pomacea canaliculata provides insight into stress tolerance and invasive adaptation.</title>
        <authorList>
            <person name="Liu C."/>
            <person name="Liu B."/>
            <person name="Ren Y."/>
            <person name="Zhang Y."/>
            <person name="Wang H."/>
            <person name="Li S."/>
            <person name="Jiang F."/>
            <person name="Yin L."/>
            <person name="Zhang G."/>
            <person name="Qian W."/>
            <person name="Fan W."/>
        </authorList>
    </citation>
    <scope>NUCLEOTIDE SEQUENCE [LARGE SCALE GENOMIC DNA]</scope>
    <source>
        <strain evidence="7">SZHN2017</strain>
        <tissue evidence="7">Muscle</tissue>
    </source>
</reference>
<dbReference type="Proteomes" id="UP000245119">
    <property type="component" value="Linkage Group LG10"/>
</dbReference>
<comment type="caution">
    <text evidence="7">The sequence shown here is derived from an EMBL/GenBank/DDBJ whole genome shotgun (WGS) entry which is preliminary data.</text>
</comment>
<dbReference type="AlphaFoldDB" id="A0A2T7NRW6"/>